<dbReference type="PANTHER" id="PTHR11188:SF17">
    <property type="entry name" value="FI21816P1"/>
    <property type="match status" value="1"/>
</dbReference>
<dbReference type="InterPro" id="IPR011021">
    <property type="entry name" value="Arrestin-like_N"/>
</dbReference>
<keyword evidence="4" id="KW-1185">Reference proteome</keyword>
<proteinExistence type="inferred from homology"/>
<dbReference type="InterPro" id="IPR014752">
    <property type="entry name" value="Arrestin-like_C"/>
</dbReference>
<dbReference type="EMBL" id="CP111017">
    <property type="protein sequence ID" value="WAR09057.1"/>
    <property type="molecule type" value="Genomic_DNA"/>
</dbReference>
<reference evidence="3" key="1">
    <citation type="submission" date="2022-11" db="EMBL/GenBank/DDBJ databases">
        <title>Centuries of genome instability and evolution in soft-shell clam transmissible cancer (bioRxiv).</title>
        <authorList>
            <person name="Hart S.F.M."/>
            <person name="Yonemitsu M.A."/>
            <person name="Giersch R.M."/>
            <person name="Beal B.F."/>
            <person name="Arriagada G."/>
            <person name="Davis B.W."/>
            <person name="Ostrander E.A."/>
            <person name="Goff S.P."/>
            <person name="Metzger M.J."/>
        </authorList>
    </citation>
    <scope>NUCLEOTIDE SEQUENCE</scope>
    <source>
        <strain evidence="3">MELC-2E11</strain>
        <tissue evidence="3">Siphon/mantle</tissue>
    </source>
</reference>
<dbReference type="InterPro" id="IPR050357">
    <property type="entry name" value="Arrestin_domain-protein"/>
</dbReference>
<dbReference type="InterPro" id="IPR014756">
    <property type="entry name" value="Ig_E-set"/>
</dbReference>
<feature type="non-terminal residue" evidence="3">
    <location>
        <position position="1"/>
    </location>
</feature>
<accession>A0ABY7EJD5</accession>
<evidence type="ECO:0000256" key="1">
    <source>
        <dbReference type="ARBA" id="ARBA00005298"/>
    </source>
</evidence>
<name>A0ABY7EJD5_MYAAR</name>
<gene>
    <name evidence="3" type="ORF">MAR_019015</name>
</gene>
<evidence type="ECO:0000259" key="2">
    <source>
        <dbReference type="Pfam" id="PF00339"/>
    </source>
</evidence>
<dbReference type="Pfam" id="PF00339">
    <property type="entry name" value="Arrestin_N"/>
    <property type="match status" value="1"/>
</dbReference>
<dbReference type="SUPFAM" id="SSF81296">
    <property type="entry name" value="E set domains"/>
    <property type="match status" value="1"/>
</dbReference>
<comment type="similarity">
    <text evidence="1">Belongs to the arrestin family.</text>
</comment>
<dbReference type="Proteomes" id="UP001164746">
    <property type="component" value="Chromosome 6"/>
</dbReference>
<feature type="domain" description="Arrestin-like N-terminal" evidence="2">
    <location>
        <begin position="8"/>
        <end position="156"/>
    </location>
</feature>
<dbReference type="PANTHER" id="PTHR11188">
    <property type="entry name" value="ARRESTIN DOMAIN CONTAINING PROTEIN"/>
    <property type="match status" value="1"/>
</dbReference>
<evidence type="ECO:0000313" key="3">
    <source>
        <dbReference type="EMBL" id="WAR09057.1"/>
    </source>
</evidence>
<evidence type="ECO:0000313" key="4">
    <source>
        <dbReference type="Proteomes" id="UP001164746"/>
    </source>
</evidence>
<protein>
    <submittedName>
        <fullName evidence="3">ARRD2-like protein</fullName>
    </submittedName>
</protein>
<organism evidence="3 4">
    <name type="scientific">Mya arenaria</name>
    <name type="common">Soft-shell clam</name>
    <dbReference type="NCBI Taxonomy" id="6604"/>
    <lineage>
        <taxon>Eukaryota</taxon>
        <taxon>Metazoa</taxon>
        <taxon>Spiralia</taxon>
        <taxon>Lophotrochozoa</taxon>
        <taxon>Mollusca</taxon>
        <taxon>Bivalvia</taxon>
        <taxon>Autobranchia</taxon>
        <taxon>Heteroconchia</taxon>
        <taxon>Euheterodonta</taxon>
        <taxon>Imparidentia</taxon>
        <taxon>Neoheterodontei</taxon>
        <taxon>Myida</taxon>
        <taxon>Myoidea</taxon>
        <taxon>Myidae</taxon>
        <taxon>Mya</taxon>
    </lineage>
</organism>
<sequence length="274" mass="30288">MESRLEKFQIIFNNPTATYHVSDTVYGYGWVILKEPIFVQSYNVSAVLALFSGLKIPTGVCLEAIGEAKVEWMTSSDIQASDEEVFNYTTVLPIKGDKDCSDDLLHAGSHYFPFEFTLPAKLPSSFKGKHGRLRYYVRMTITTPGGPHHERTSKFALPVENDTFEAIGSWCCVAGTVTATLRLDKKGFAIKEAIPVWAEIKNLSTRRICSTQVSLIQLSIKPAGIARKVKLPLDIVIGTVPVSTVSSPRTSYHPLPSTVSDNTCPYPFFEAVCD</sequence>
<dbReference type="Gene3D" id="2.60.40.640">
    <property type="match status" value="2"/>
</dbReference>